<sequence length="100" mass="10710">MGRTRKNKTQVAKNNMIKEAVQASQSKLKTPISGGAGGTNGTVTPVNSHLMIEKMKIRLGSGPSEEFPKVGALSLDPNLDEAKGTEATRKNEHRVPGRKT</sequence>
<reference evidence="2 3" key="1">
    <citation type="journal article" date="2021" name="bioRxiv">
        <title>Chromosome-scale and haplotype-resolved genome assembly of a tetraploid potato cultivar.</title>
        <authorList>
            <person name="Sun H."/>
            <person name="Jiao W.-B."/>
            <person name="Krause K."/>
            <person name="Campoy J.A."/>
            <person name="Goel M."/>
            <person name="Folz-Donahue K."/>
            <person name="Kukat C."/>
            <person name="Huettel B."/>
            <person name="Schneeberger K."/>
        </authorList>
    </citation>
    <scope>NUCLEOTIDE SEQUENCE [LARGE SCALE GENOMIC DNA]</scope>
    <source>
        <strain evidence="2">SolTubOtavaFocal</strain>
        <tissue evidence="2">Leaves</tissue>
    </source>
</reference>
<feature type="region of interest" description="Disordered" evidence="1">
    <location>
        <begin position="1"/>
        <end position="45"/>
    </location>
</feature>
<comment type="caution">
    <text evidence="2">The sequence shown here is derived from an EMBL/GenBank/DDBJ whole genome shotgun (WGS) entry which is preliminary data.</text>
</comment>
<gene>
    <name evidence="2" type="ORF">KY290_021512</name>
</gene>
<evidence type="ECO:0000313" key="3">
    <source>
        <dbReference type="Proteomes" id="UP000826656"/>
    </source>
</evidence>
<proteinExistence type="predicted"/>
<feature type="compositionally biased region" description="Basic and acidic residues" evidence="1">
    <location>
        <begin position="80"/>
        <end position="100"/>
    </location>
</feature>
<evidence type="ECO:0000313" key="2">
    <source>
        <dbReference type="EMBL" id="KAH0758019.1"/>
    </source>
</evidence>
<dbReference type="Proteomes" id="UP000826656">
    <property type="component" value="Unassembled WGS sequence"/>
</dbReference>
<protein>
    <submittedName>
        <fullName evidence="2">Uncharacterized protein</fullName>
    </submittedName>
</protein>
<feature type="region of interest" description="Disordered" evidence="1">
    <location>
        <begin position="68"/>
        <end position="100"/>
    </location>
</feature>
<accession>A0ABQ7V3C1</accession>
<keyword evidence="3" id="KW-1185">Reference proteome</keyword>
<name>A0ABQ7V3C1_SOLTU</name>
<dbReference type="EMBL" id="JAIVGD010000015">
    <property type="protein sequence ID" value="KAH0758019.1"/>
    <property type="molecule type" value="Genomic_DNA"/>
</dbReference>
<organism evidence="2 3">
    <name type="scientific">Solanum tuberosum</name>
    <name type="common">Potato</name>
    <dbReference type="NCBI Taxonomy" id="4113"/>
    <lineage>
        <taxon>Eukaryota</taxon>
        <taxon>Viridiplantae</taxon>
        <taxon>Streptophyta</taxon>
        <taxon>Embryophyta</taxon>
        <taxon>Tracheophyta</taxon>
        <taxon>Spermatophyta</taxon>
        <taxon>Magnoliopsida</taxon>
        <taxon>eudicotyledons</taxon>
        <taxon>Gunneridae</taxon>
        <taxon>Pentapetalae</taxon>
        <taxon>asterids</taxon>
        <taxon>lamiids</taxon>
        <taxon>Solanales</taxon>
        <taxon>Solanaceae</taxon>
        <taxon>Solanoideae</taxon>
        <taxon>Solaneae</taxon>
        <taxon>Solanum</taxon>
    </lineage>
</organism>
<evidence type="ECO:0000256" key="1">
    <source>
        <dbReference type="SAM" id="MobiDB-lite"/>
    </source>
</evidence>